<accession>A0A6N2W1F3</accession>
<organism evidence="1">
    <name type="scientific">[Clostridium] nexile</name>
    <dbReference type="NCBI Taxonomy" id="29361"/>
    <lineage>
        <taxon>Bacteria</taxon>
        <taxon>Bacillati</taxon>
        <taxon>Bacillota</taxon>
        <taxon>Clostridia</taxon>
        <taxon>Lachnospirales</taxon>
        <taxon>Lachnospiraceae</taxon>
        <taxon>Tyzzerella</taxon>
    </lineage>
</organism>
<protein>
    <submittedName>
        <fullName evidence="1">Uncharacterized protein</fullName>
    </submittedName>
</protein>
<name>A0A6N2W1F3_9FIRM</name>
<evidence type="ECO:0000313" key="1">
    <source>
        <dbReference type="EMBL" id="VYT34661.1"/>
    </source>
</evidence>
<sequence>MNLYEEIDQETKELLLTSLCKRTLAGKQVWENMHYNPIGFLQKDLIYEEKGACISQMLEATTMLNGIEYEVGIFEIIDIPSYKGNISISLYYETEAGENNYDFALSFDTEQYNYADAVELKEIYGNSVIVQLAEALVNVFENSKAVEKGFSYARYFNQEGIDSKWKKDALVKLGEKLMEEKAMQEFHKIILDTKYREHLLNEQ</sequence>
<dbReference type="AlphaFoldDB" id="A0A6N2W1F3"/>
<proteinExistence type="predicted"/>
<gene>
    <name evidence="1" type="ORF">CNLFYP112_02974</name>
</gene>
<dbReference type="EMBL" id="CACRTG010000041">
    <property type="protein sequence ID" value="VYT34661.1"/>
    <property type="molecule type" value="Genomic_DNA"/>
</dbReference>
<reference evidence="1" key="1">
    <citation type="submission" date="2019-11" db="EMBL/GenBank/DDBJ databases">
        <authorList>
            <person name="Feng L."/>
        </authorList>
    </citation>
    <scope>NUCLEOTIDE SEQUENCE</scope>
    <source>
        <strain evidence="1">CnexileLFYP112</strain>
    </source>
</reference>